<dbReference type="EC" id="2.4.1.143" evidence="5"/>
<accession>A0AAD9MV35</accession>
<protein>
    <recommendedName>
        <fullName evidence="6">Alpha-1,6-mannosyl-glycoprotein 2-beta-N-acetylglucosaminyltransferase</fullName>
        <ecNumber evidence="5">2.4.1.143</ecNumber>
    </recommendedName>
    <alternativeName>
        <fullName evidence="21">Beta-1,2-N-acetylglucosaminyltransferase II</fullName>
    </alternativeName>
    <alternativeName>
        <fullName evidence="20">GlcNAc-T II</fullName>
    </alternativeName>
    <alternativeName>
        <fullName evidence="19">Mannoside acetylglucosaminyltransferase 2</fullName>
    </alternativeName>
    <alternativeName>
        <fullName evidence="18">N-glycosyl-oligosaccharide-glycoprotein N-acetylglucosaminyltransferase II</fullName>
    </alternativeName>
</protein>
<keyword evidence="10 24" id="KW-0479">Metal-binding</keyword>
<evidence type="ECO:0000256" key="24">
    <source>
        <dbReference type="PIRSR" id="PIRSR607754-2"/>
    </source>
</evidence>
<evidence type="ECO:0000256" key="1">
    <source>
        <dbReference type="ARBA" id="ARBA00001936"/>
    </source>
</evidence>
<evidence type="ECO:0000256" key="23">
    <source>
        <dbReference type="PIRSR" id="PIRSR607754-1"/>
    </source>
</evidence>
<comment type="similarity">
    <text evidence="4">Belongs to the glycosyltransferase 16 (GT16) protein family.</text>
</comment>
<feature type="binding site" evidence="24">
    <location>
        <position position="137"/>
    </location>
    <ligand>
        <name>Mn(2+)</name>
        <dbReference type="ChEBI" id="CHEBI:29035"/>
    </ligand>
</feature>
<gene>
    <name evidence="26" type="ORF">LSH36_788g03020</name>
</gene>
<evidence type="ECO:0000256" key="12">
    <source>
        <dbReference type="ARBA" id="ARBA00022989"/>
    </source>
</evidence>
<feature type="binding site" evidence="23">
    <location>
        <begin position="105"/>
        <end position="109"/>
    </location>
    <ligand>
        <name>substrate</name>
    </ligand>
</feature>
<dbReference type="InterPro" id="IPR029044">
    <property type="entry name" value="Nucleotide-diphossugar_trans"/>
</dbReference>
<dbReference type="PANTHER" id="PTHR12871:SF0">
    <property type="entry name" value="ALPHA-1,6-MANNOSYL-GLYCOPROTEIN 2-BETA-N-ACETYLGLUCOSAMINYLTRANSFERASE"/>
    <property type="match status" value="1"/>
</dbReference>
<feature type="binding site" evidence="24">
    <location>
        <position position="269"/>
    </location>
    <ligand>
        <name>Mn(2+)</name>
        <dbReference type="ChEBI" id="CHEBI:29035"/>
    </ligand>
</feature>
<comment type="cofactor">
    <cofactor evidence="1 24">
        <name>Mn(2+)</name>
        <dbReference type="ChEBI" id="CHEBI:29035"/>
    </cofactor>
</comment>
<evidence type="ECO:0000256" key="2">
    <source>
        <dbReference type="ARBA" id="ARBA00004323"/>
    </source>
</evidence>
<sequence>MIHQGTVSGVATFRNEKCLVYLSVSLKESKPYRVSNTRTTNETSVIGQGSRLALCHCSSMMCLVTLSAISNEKMRQFCLRAVKTGCINAHSPDKYGHYREAKYTQTKHHWFWKLNHVFDFLDVTKNFHGPVLLIEEDHYMVEDFVPVLRLMYRLKEQTCKDCSIFTLGTYDKRPQYYASSSKGLFERLFGNNQETPPLLDKVDVMNWISSKHNMGMSLNRQVWEQIKKCSKPFCEFDDYNWDWSLQHVSMQCMPSKIRCMVMKSPRIFHIGECGVHHKGKNCDPGTKVRQIQNLLTLNHDKLFPDGLTVAGNPRTPNRMPKPNGGWGDFRDRQLCASFATPEGHR</sequence>
<evidence type="ECO:0000256" key="4">
    <source>
        <dbReference type="ARBA" id="ARBA00011011"/>
    </source>
</evidence>
<evidence type="ECO:0000256" key="18">
    <source>
        <dbReference type="ARBA" id="ARBA00029663"/>
    </source>
</evidence>
<evidence type="ECO:0000313" key="26">
    <source>
        <dbReference type="EMBL" id="KAK2144084.1"/>
    </source>
</evidence>
<dbReference type="GO" id="GO:0000139">
    <property type="term" value="C:Golgi membrane"/>
    <property type="evidence" value="ECO:0007669"/>
    <property type="project" value="UniProtKB-SubCell"/>
</dbReference>
<dbReference type="Gene3D" id="3.90.550.10">
    <property type="entry name" value="Spore Coat Polysaccharide Biosynthesis Protein SpsA, Chain A"/>
    <property type="match status" value="1"/>
</dbReference>
<evidence type="ECO:0000256" key="15">
    <source>
        <dbReference type="ARBA" id="ARBA00023157"/>
    </source>
</evidence>
<evidence type="ECO:0000256" key="17">
    <source>
        <dbReference type="ARBA" id="ARBA00023211"/>
    </source>
</evidence>
<keyword evidence="17 24" id="KW-0464">Manganese</keyword>
<evidence type="ECO:0000256" key="13">
    <source>
        <dbReference type="ARBA" id="ARBA00023034"/>
    </source>
</evidence>
<evidence type="ECO:0000256" key="3">
    <source>
        <dbReference type="ARBA" id="ARBA00004922"/>
    </source>
</evidence>
<keyword evidence="7" id="KW-0328">Glycosyltransferase</keyword>
<comment type="caution">
    <text evidence="26">The sequence shown here is derived from an EMBL/GenBank/DDBJ whole genome shotgun (WGS) entry which is preliminary data.</text>
</comment>
<dbReference type="PANTHER" id="PTHR12871">
    <property type="entry name" value="BETA-1,2-N-ACETYLGLUCOSAMINYLTRANSFERASE II"/>
    <property type="match status" value="1"/>
</dbReference>
<dbReference type="AlphaFoldDB" id="A0AAD9MV35"/>
<evidence type="ECO:0000256" key="19">
    <source>
        <dbReference type="ARBA" id="ARBA00031203"/>
    </source>
</evidence>
<evidence type="ECO:0000256" key="6">
    <source>
        <dbReference type="ARBA" id="ARBA00014817"/>
    </source>
</evidence>
<keyword evidence="15 25" id="KW-1015">Disulfide bond</keyword>
<evidence type="ECO:0000256" key="8">
    <source>
        <dbReference type="ARBA" id="ARBA00022679"/>
    </source>
</evidence>
<keyword evidence="27" id="KW-1185">Reference proteome</keyword>
<dbReference type="EMBL" id="JAODUP010000788">
    <property type="protein sequence ID" value="KAK2144084.1"/>
    <property type="molecule type" value="Genomic_DNA"/>
</dbReference>
<comment type="pathway">
    <text evidence="3">Protein modification; protein glycosylation.</text>
</comment>
<reference evidence="26" key="1">
    <citation type="journal article" date="2023" name="Mol. Biol. Evol.">
        <title>Third-Generation Sequencing Reveals the Adaptive Role of the Epigenome in Three Deep-Sea Polychaetes.</title>
        <authorList>
            <person name="Perez M."/>
            <person name="Aroh O."/>
            <person name="Sun Y."/>
            <person name="Lan Y."/>
            <person name="Juniper S.K."/>
            <person name="Young C.R."/>
            <person name="Angers B."/>
            <person name="Qian P.Y."/>
        </authorList>
    </citation>
    <scope>NUCLEOTIDE SEQUENCE</scope>
    <source>
        <strain evidence="26">P08H-3</strain>
    </source>
</reference>
<dbReference type="InterPro" id="IPR007754">
    <property type="entry name" value="GlcNAc_II"/>
</dbReference>
<dbReference type="Proteomes" id="UP001208570">
    <property type="component" value="Unassembled WGS sequence"/>
</dbReference>
<dbReference type="Pfam" id="PF05060">
    <property type="entry name" value="MGAT2"/>
    <property type="match status" value="1"/>
</dbReference>
<dbReference type="GO" id="GO:0046872">
    <property type="term" value="F:metal ion binding"/>
    <property type="evidence" value="ECO:0007669"/>
    <property type="project" value="UniProtKB-KW"/>
</dbReference>
<evidence type="ECO:0000256" key="5">
    <source>
        <dbReference type="ARBA" id="ARBA00012613"/>
    </source>
</evidence>
<dbReference type="GO" id="GO:0009312">
    <property type="term" value="P:oligosaccharide biosynthetic process"/>
    <property type="evidence" value="ECO:0007669"/>
    <property type="project" value="InterPro"/>
</dbReference>
<dbReference type="GO" id="GO:0005795">
    <property type="term" value="C:Golgi stack"/>
    <property type="evidence" value="ECO:0007669"/>
    <property type="project" value="InterPro"/>
</dbReference>
<comment type="catalytic activity">
    <reaction evidence="22">
        <text>an N(4)-{beta-D-GlcNAc-(1-&gt;2)-alpha-D-Man-(1-&gt;3)-[alpha-D-Man-(1-&gt;6)]-beta-D-Man-(1-&gt;4)-beta-D-GlcNAc-(1-&gt;4)-beta-D-GlcNAc}-L-asparaginyl-[protein] + UDP-N-acetyl-alpha-D-glucosamine = N(4)-{beta-D-GlcNAc-(1-&gt;2)-alpha-D-Man-(1-&gt;3)-[beta-D-GlcNAc-(1-&gt;2)-alpha-D-Man-(1-&gt;6)]-beta-D-Man-(1-&gt;4)-beta-D-GlcNAc-(1-&gt;4)-beta-D-GlcNAc}-L-asparaginyl-[protein] + UDP + H(+)</text>
        <dbReference type="Rhea" id="RHEA:12941"/>
        <dbReference type="Rhea" id="RHEA-COMP:13526"/>
        <dbReference type="Rhea" id="RHEA-COMP:14369"/>
        <dbReference type="ChEBI" id="CHEBI:15378"/>
        <dbReference type="ChEBI" id="CHEBI:57705"/>
        <dbReference type="ChEBI" id="CHEBI:58223"/>
        <dbReference type="ChEBI" id="CHEBI:60615"/>
        <dbReference type="ChEBI" id="CHEBI:60651"/>
        <dbReference type="EC" id="2.4.1.143"/>
    </reaction>
</comment>
<evidence type="ECO:0000256" key="11">
    <source>
        <dbReference type="ARBA" id="ARBA00022968"/>
    </source>
</evidence>
<evidence type="ECO:0000256" key="20">
    <source>
        <dbReference type="ARBA" id="ARBA00032552"/>
    </source>
</evidence>
<keyword evidence="14" id="KW-0472">Membrane</keyword>
<evidence type="ECO:0000256" key="14">
    <source>
        <dbReference type="ARBA" id="ARBA00023136"/>
    </source>
</evidence>
<keyword evidence="8" id="KW-0808">Transferase</keyword>
<proteinExistence type="inferred from homology"/>
<feature type="disulfide bond" evidence="25">
    <location>
        <begin position="229"/>
        <end position="252"/>
    </location>
</feature>
<name>A0AAD9MV35_9ANNE</name>
<keyword evidence="9" id="KW-0812">Transmembrane</keyword>
<keyword evidence="13" id="KW-0333">Golgi apparatus</keyword>
<evidence type="ECO:0000256" key="10">
    <source>
        <dbReference type="ARBA" id="ARBA00022723"/>
    </source>
</evidence>
<evidence type="ECO:0000256" key="21">
    <source>
        <dbReference type="ARBA" id="ARBA00032915"/>
    </source>
</evidence>
<organism evidence="26 27">
    <name type="scientific">Paralvinella palmiformis</name>
    <dbReference type="NCBI Taxonomy" id="53620"/>
    <lineage>
        <taxon>Eukaryota</taxon>
        <taxon>Metazoa</taxon>
        <taxon>Spiralia</taxon>
        <taxon>Lophotrochozoa</taxon>
        <taxon>Annelida</taxon>
        <taxon>Polychaeta</taxon>
        <taxon>Sedentaria</taxon>
        <taxon>Canalipalpata</taxon>
        <taxon>Terebellida</taxon>
        <taxon>Terebelliformia</taxon>
        <taxon>Alvinellidae</taxon>
        <taxon>Paralvinella</taxon>
    </lineage>
</organism>
<dbReference type="GO" id="GO:0008455">
    <property type="term" value="F:alpha-1,6-mannosylglycoprotein 2-beta-N-acetylglucosaminyltransferase activity"/>
    <property type="evidence" value="ECO:0007669"/>
    <property type="project" value="UniProtKB-EC"/>
</dbReference>
<comment type="subcellular location">
    <subcellularLocation>
        <location evidence="2">Golgi apparatus membrane</location>
        <topology evidence="2">Single-pass type II membrane protein</topology>
    </subcellularLocation>
</comment>
<dbReference type="GO" id="GO:0006487">
    <property type="term" value="P:protein N-linked glycosylation"/>
    <property type="evidence" value="ECO:0007669"/>
    <property type="project" value="TreeGrafter"/>
</dbReference>
<feature type="disulfide bond" evidence="25">
    <location>
        <begin position="273"/>
        <end position="282"/>
    </location>
</feature>
<evidence type="ECO:0000256" key="7">
    <source>
        <dbReference type="ARBA" id="ARBA00022676"/>
    </source>
</evidence>
<keyword evidence="11" id="KW-0735">Signal-anchor</keyword>
<evidence type="ECO:0000256" key="16">
    <source>
        <dbReference type="ARBA" id="ARBA00023180"/>
    </source>
</evidence>
<evidence type="ECO:0000256" key="25">
    <source>
        <dbReference type="PIRSR" id="PIRSR607754-3"/>
    </source>
</evidence>
<keyword evidence="12" id="KW-1133">Transmembrane helix</keyword>
<evidence type="ECO:0000256" key="22">
    <source>
        <dbReference type="ARBA" id="ARBA00093257"/>
    </source>
</evidence>
<evidence type="ECO:0000313" key="27">
    <source>
        <dbReference type="Proteomes" id="UP001208570"/>
    </source>
</evidence>
<feature type="disulfide bond" evidence="25">
    <location>
        <begin position="159"/>
        <end position="162"/>
    </location>
</feature>
<evidence type="ECO:0000256" key="9">
    <source>
        <dbReference type="ARBA" id="ARBA00022692"/>
    </source>
</evidence>
<keyword evidence="16" id="KW-0325">Glycoprotein</keyword>
<feature type="disulfide bond" evidence="25">
    <location>
        <begin position="234"/>
        <end position="335"/>
    </location>
</feature>